<keyword evidence="2" id="KW-0238">DNA-binding</keyword>
<name>A0A1H3ZNH4_9BACT</name>
<feature type="domain" description="HTH deoR-type" evidence="4">
    <location>
        <begin position="3"/>
        <end position="58"/>
    </location>
</feature>
<gene>
    <name evidence="5" type="ORF">SAMN05660909_01309</name>
</gene>
<organism evidence="5 6">
    <name type="scientific">Chitinophaga terrae</name>
    <name type="common">ex Kim and Jung 2007</name>
    <dbReference type="NCBI Taxonomy" id="408074"/>
    <lineage>
        <taxon>Bacteria</taxon>
        <taxon>Pseudomonadati</taxon>
        <taxon>Bacteroidota</taxon>
        <taxon>Chitinophagia</taxon>
        <taxon>Chitinophagales</taxon>
        <taxon>Chitinophagaceae</taxon>
        <taxon>Chitinophaga</taxon>
    </lineage>
</organism>
<dbReference type="InterPro" id="IPR036390">
    <property type="entry name" value="WH_DNA-bd_sf"/>
</dbReference>
<dbReference type="GO" id="GO:0003700">
    <property type="term" value="F:DNA-binding transcription factor activity"/>
    <property type="evidence" value="ECO:0007669"/>
    <property type="project" value="InterPro"/>
</dbReference>
<dbReference type="PANTHER" id="PTHR30363">
    <property type="entry name" value="HTH-TYPE TRANSCRIPTIONAL REGULATOR SRLR-RELATED"/>
    <property type="match status" value="1"/>
</dbReference>
<dbReference type="Pfam" id="PF00455">
    <property type="entry name" value="DeoRC"/>
    <property type="match status" value="1"/>
</dbReference>
<dbReference type="InterPro" id="IPR001034">
    <property type="entry name" value="DeoR_HTH"/>
</dbReference>
<evidence type="ECO:0000256" key="2">
    <source>
        <dbReference type="ARBA" id="ARBA00023125"/>
    </source>
</evidence>
<keyword evidence="3" id="KW-0804">Transcription</keyword>
<dbReference type="InterPro" id="IPR014036">
    <property type="entry name" value="DeoR-like_C"/>
</dbReference>
<keyword evidence="1" id="KW-0805">Transcription regulation</keyword>
<dbReference type="OrthoDB" id="9797223at2"/>
<evidence type="ECO:0000313" key="6">
    <source>
        <dbReference type="Proteomes" id="UP000199656"/>
    </source>
</evidence>
<sequence>MGYPERKNKILRILDKKESLDVQEIADELGISAVTIRRDLVQLAEEGLLIRTHGGAMKAPARHPFTAFADKETVAASRKKYIGKLAASLVKPGDTIFMDCGSTVFAMCPHLKTISPLRIITNSLPAAAEFMDSPGIQVNLAGGEMDGQRKAIHGDRAIAHIRSYHAAKAFIGTDGLSVKHGLTAFSEKEASISTAMAASADKLFVLCDSSKIGKDSYLKFAPLSALTALITDRELAPSQETQLKGKGVKIIQ</sequence>
<dbReference type="PANTHER" id="PTHR30363:SF44">
    <property type="entry name" value="AGA OPERON TRANSCRIPTIONAL REPRESSOR-RELATED"/>
    <property type="match status" value="1"/>
</dbReference>
<dbReference type="PROSITE" id="PS51000">
    <property type="entry name" value="HTH_DEOR_2"/>
    <property type="match status" value="1"/>
</dbReference>
<dbReference type="RefSeq" id="WP_089759855.1">
    <property type="nucleotide sequence ID" value="NZ_BKAT01000005.1"/>
</dbReference>
<dbReference type="Pfam" id="PF08220">
    <property type="entry name" value="HTH_DeoR"/>
    <property type="match status" value="1"/>
</dbReference>
<dbReference type="AlphaFoldDB" id="A0A1H3ZNH4"/>
<dbReference type="Gene3D" id="3.40.50.1360">
    <property type="match status" value="1"/>
</dbReference>
<proteinExistence type="predicted"/>
<reference evidence="6" key="1">
    <citation type="submission" date="2016-10" db="EMBL/GenBank/DDBJ databases">
        <authorList>
            <person name="Varghese N."/>
            <person name="Submissions S."/>
        </authorList>
    </citation>
    <scope>NUCLEOTIDE SEQUENCE [LARGE SCALE GENOMIC DNA]</scope>
    <source>
        <strain evidence="6">DSM 23920</strain>
    </source>
</reference>
<evidence type="ECO:0000256" key="3">
    <source>
        <dbReference type="ARBA" id="ARBA00023163"/>
    </source>
</evidence>
<dbReference type="PROSITE" id="PS00894">
    <property type="entry name" value="HTH_DEOR_1"/>
    <property type="match status" value="1"/>
</dbReference>
<dbReference type="GO" id="GO:0003677">
    <property type="term" value="F:DNA binding"/>
    <property type="evidence" value="ECO:0007669"/>
    <property type="project" value="UniProtKB-KW"/>
</dbReference>
<dbReference type="SUPFAM" id="SSF100950">
    <property type="entry name" value="NagB/RpiA/CoA transferase-like"/>
    <property type="match status" value="1"/>
</dbReference>
<keyword evidence="6" id="KW-1185">Reference proteome</keyword>
<dbReference type="SUPFAM" id="SSF46785">
    <property type="entry name" value="Winged helix' DNA-binding domain"/>
    <property type="match status" value="1"/>
</dbReference>
<dbReference type="STRING" id="408074.SAMN05660909_01309"/>
<dbReference type="Proteomes" id="UP000199656">
    <property type="component" value="Unassembled WGS sequence"/>
</dbReference>
<dbReference type="InterPro" id="IPR050313">
    <property type="entry name" value="Carb_Metab_HTH_regulators"/>
</dbReference>
<dbReference type="PRINTS" id="PR00037">
    <property type="entry name" value="HTHLACR"/>
</dbReference>
<dbReference type="EMBL" id="FNRL01000004">
    <property type="protein sequence ID" value="SEA24814.1"/>
    <property type="molecule type" value="Genomic_DNA"/>
</dbReference>
<dbReference type="SMART" id="SM00420">
    <property type="entry name" value="HTH_DEOR"/>
    <property type="match status" value="1"/>
</dbReference>
<dbReference type="SMART" id="SM01134">
    <property type="entry name" value="DeoRC"/>
    <property type="match status" value="1"/>
</dbReference>
<evidence type="ECO:0000313" key="5">
    <source>
        <dbReference type="EMBL" id="SEA24814.1"/>
    </source>
</evidence>
<dbReference type="InterPro" id="IPR037171">
    <property type="entry name" value="NagB/RpiA_transferase-like"/>
</dbReference>
<dbReference type="InterPro" id="IPR036388">
    <property type="entry name" value="WH-like_DNA-bd_sf"/>
</dbReference>
<evidence type="ECO:0000256" key="1">
    <source>
        <dbReference type="ARBA" id="ARBA00023015"/>
    </source>
</evidence>
<evidence type="ECO:0000259" key="4">
    <source>
        <dbReference type="PROSITE" id="PS51000"/>
    </source>
</evidence>
<accession>A0A1H3ZNH4</accession>
<dbReference type="InterPro" id="IPR018356">
    <property type="entry name" value="Tscrpt_reg_HTH_DeoR_CS"/>
</dbReference>
<dbReference type="Gene3D" id="1.10.10.10">
    <property type="entry name" value="Winged helix-like DNA-binding domain superfamily/Winged helix DNA-binding domain"/>
    <property type="match status" value="1"/>
</dbReference>
<protein>
    <submittedName>
        <fullName evidence="5">Transcriptional regulator, DeoR family</fullName>
    </submittedName>
</protein>